<dbReference type="Proteomes" id="UP000054858">
    <property type="component" value="Unassembled WGS sequence"/>
</dbReference>
<organism evidence="1 2">
    <name type="scientific">Legionella oakridgensis</name>
    <dbReference type="NCBI Taxonomy" id="29423"/>
    <lineage>
        <taxon>Bacteria</taxon>
        <taxon>Pseudomonadati</taxon>
        <taxon>Pseudomonadota</taxon>
        <taxon>Gammaproteobacteria</taxon>
        <taxon>Legionellales</taxon>
        <taxon>Legionellaceae</taxon>
        <taxon>Legionella</taxon>
    </lineage>
</organism>
<gene>
    <name evidence="1" type="ORF">Loak_1233</name>
</gene>
<protein>
    <submittedName>
        <fullName evidence="1">Uncharacterized protein</fullName>
    </submittedName>
</protein>
<sequence length="276" mass="31942">MTLSFSAVIPANIPPHETIVLPISMSQPLERGERLAAIIQSIRDHKYDDRTTILVCDFLNRHNSSDSSSLDQGETFLKEHETILKHFRIVRWQEFISSRNEVFLEKYAEVCDKNKDASHFYLKMKKTWEKCLSATQSLEASVQYQLEEYAAVLCMDEYDHLFYPKRITNGLAYVYNYFSGKKPQYHHIKISEAKMLSKSELFADLNAELEKKDRRHIHIAFRALLDHMDVLLASGELSDKAKKVFAEEVENLLMSYGLLGVSLEINHHTVKQLIVS</sequence>
<proteinExistence type="predicted"/>
<dbReference type="PATRIC" id="fig|29423.5.peg.1289"/>
<comment type="caution">
    <text evidence="1">The sequence shown here is derived from an EMBL/GenBank/DDBJ whole genome shotgun (WGS) entry which is preliminary data.</text>
</comment>
<evidence type="ECO:0000313" key="1">
    <source>
        <dbReference type="EMBL" id="KTD38745.1"/>
    </source>
</evidence>
<accession>A0A0W0X2I9</accession>
<dbReference type="AlphaFoldDB" id="A0A0W0X2I9"/>
<evidence type="ECO:0000313" key="2">
    <source>
        <dbReference type="Proteomes" id="UP000054858"/>
    </source>
</evidence>
<dbReference type="EMBL" id="LNYP01000024">
    <property type="protein sequence ID" value="KTD38745.1"/>
    <property type="molecule type" value="Genomic_DNA"/>
</dbReference>
<dbReference type="RefSeq" id="WP_058388869.1">
    <property type="nucleotide sequence ID" value="NZ_KV441803.1"/>
</dbReference>
<reference evidence="1 2" key="1">
    <citation type="submission" date="2015-11" db="EMBL/GenBank/DDBJ databases">
        <title>Genomic analysis of 38 Legionella species identifies large and diverse effector repertoires.</title>
        <authorList>
            <person name="Burstein D."/>
            <person name="Amaro F."/>
            <person name="Zusman T."/>
            <person name="Lifshitz Z."/>
            <person name="Cohen O."/>
            <person name="Gilbert J.A."/>
            <person name="Pupko T."/>
            <person name="Shuman H.A."/>
            <person name="Segal G."/>
        </authorList>
    </citation>
    <scope>NUCLEOTIDE SEQUENCE [LARGE SCALE GENOMIC DNA]</scope>
    <source>
        <strain evidence="1 2">Oak Ridge-10</strain>
    </source>
</reference>
<name>A0A0W0X2I9_9GAMM</name>